<dbReference type="EMBL" id="NVUU01000010">
    <property type="protein sequence ID" value="PCI95711.1"/>
    <property type="molecule type" value="Genomic_DNA"/>
</dbReference>
<evidence type="ECO:0000256" key="1">
    <source>
        <dbReference type="SAM" id="SignalP"/>
    </source>
</evidence>
<organism evidence="3 4">
    <name type="scientific">Aerophobetes bacterium</name>
    <dbReference type="NCBI Taxonomy" id="2030807"/>
    <lineage>
        <taxon>Bacteria</taxon>
        <taxon>Candidatus Aerophobota</taxon>
    </lineage>
</organism>
<keyword evidence="1" id="KW-0732">Signal</keyword>
<dbReference type="InterPro" id="IPR003607">
    <property type="entry name" value="HD/PDEase_dom"/>
</dbReference>
<dbReference type="AlphaFoldDB" id="A0A2A4YLY6"/>
<gene>
    <name evidence="3" type="ORF">COB11_01275</name>
</gene>
<dbReference type="PANTHER" id="PTHR11373">
    <property type="entry name" value="DEOXYNUCLEOSIDE TRIPHOSPHATE TRIPHOSPHOHYDROLASE"/>
    <property type="match status" value="1"/>
</dbReference>
<dbReference type="Gene3D" id="1.10.3210.10">
    <property type="entry name" value="Hypothetical protein af1432"/>
    <property type="match status" value="1"/>
</dbReference>
<feature type="domain" description="HD/PDEase" evidence="2">
    <location>
        <begin position="68"/>
        <end position="185"/>
    </location>
</feature>
<evidence type="ECO:0000313" key="3">
    <source>
        <dbReference type="EMBL" id="PCI95711.1"/>
    </source>
</evidence>
<dbReference type="GO" id="GO:0008832">
    <property type="term" value="F:dGTPase activity"/>
    <property type="evidence" value="ECO:0007669"/>
    <property type="project" value="TreeGrafter"/>
</dbReference>
<feature type="chain" id="PRO_5012924093" description="HD/PDEase domain-containing protein" evidence="1">
    <location>
        <begin position="22"/>
        <end position="354"/>
    </location>
</feature>
<dbReference type="InterPro" id="IPR050135">
    <property type="entry name" value="dGTPase-like"/>
</dbReference>
<accession>A0A2A4YLY6</accession>
<sequence>MTFVTRLFLIFLLCQTSFSFSKDQVFDSIFGKIKITEPLILDIIDSPYVQRMKGIDQHGLVYFNKDQRTFNRFDHSLGVYYILKRFNVPLIEQAAGLTHDISHTTFSHIGDIVYDHYDDVLSYQDSIHFWYLKKTDLSKILEKYEYNVEDFLFKNDRYQGLEQNLPDLCADRIEYNLHTGFVYNFITKDEVEEILTDLHYENGRWYFETPSIAKKLAGLSLYFTENLWGVKTDAIIYKFAASAFKRAMNLKVISFDNLHFSTDKIVLEKIKSSDDPLIKGYLKRCNNAEKYYSKGNRFHHNYSVYQKFRGVNPWIKVEDSFIRLTSLDMDFAIEYLRIKELAQNGSFYQIDLGI</sequence>
<dbReference type="GO" id="GO:0006203">
    <property type="term" value="P:dGTP catabolic process"/>
    <property type="evidence" value="ECO:0007669"/>
    <property type="project" value="TreeGrafter"/>
</dbReference>
<evidence type="ECO:0000259" key="2">
    <source>
        <dbReference type="SMART" id="SM00471"/>
    </source>
</evidence>
<dbReference type="SUPFAM" id="SSF109604">
    <property type="entry name" value="HD-domain/PDEase-like"/>
    <property type="match status" value="1"/>
</dbReference>
<protein>
    <recommendedName>
        <fullName evidence="2">HD/PDEase domain-containing protein</fullName>
    </recommendedName>
</protein>
<reference evidence="4" key="1">
    <citation type="submission" date="2017-08" db="EMBL/GenBank/DDBJ databases">
        <title>A dynamic microbial community with high functional redundancy inhabits the cold, oxic subseafloor aquifer.</title>
        <authorList>
            <person name="Tully B.J."/>
            <person name="Wheat C.G."/>
            <person name="Glazer B.T."/>
            <person name="Huber J.A."/>
        </authorList>
    </citation>
    <scope>NUCLEOTIDE SEQUENCE [LARGE SCALE GENOMIC DNA]</scope>
</reference>
<dbReference type="CDD" id="cd00077">
    <property type="entry name" value="HDc"/>
    <property type="match status" value="1"/>
</dbReference>
<comment type="caution">
    <text evidence="3">The sequence shown here is derived from an EMBL/GenBank/DDBJ whole genome shotgun (WGS) entry which is preliminary data.</text>
</comment>
<dbReference type="PANTHER" id="PTHR11373:SF41">
    <property type="entry name" value="METAL-DEPENDENT PHOSPHOHYDROLASE"/>
    <property type="match status" value="1"/>
</dbReference>
<evidence type="ECO:0000313" key="4">
    <source>
        <dbReference type="Proteomes" id="UP000217838"/>
    </source>
</evidence>
<name>A0A2A4YLY6_UNCAE</name>
<proteinExistence type="predicted"/>
<dbReference type="Proteomes" id="UP000217838">
    <property type="component" value="Unassembled WGS sequence"/>
</dbReference>
<dbReference type="SMART" id="SM00471">
    <property type="entry name" value="HDc"/>
    <property type="match status" value="1"/>
</dbReference>
<feature type="signal peptide" evidence="1">
    <location>
        <begin position="1"/>
        <end position="21"/>
    </location>
</feature>